<sequence length="107" mass="11935">MVDRAGEHAAELGLAETLLQRRELLPDFVDDRVVFLGGAELEELLGVVDVTGELVDSLDFLLDVRTLARDRLRLLRVVPEAWGERGVVQALDLFLQFRDVKDAPLAP</sequence>
<dbReference type="STRING" id="1391654.AKJ09_05261"/>
<dbReference type="Proteomes" id="UP000064967">
    <property type="component" value="Chromosome"/>
</dbReference>
<name>A0A0K1PYL8_9BACT</name>
<dbReference type="KEGG" id="llu:AKJ09_05261"/>
<organism evidence="1 2">
    <name type="scientific">Labilithrix luteola</name>
    <dbReference type="NCBI Taxonomy" id="1391654"/>
    <lineage>
        <taxon>Bacteria</taxon>
        <taxon>Pseudomonadati</taxon>
        <taxon>Myxococcota</taxon>
        <taxon>Polyangia</taxon>
        <taxon>Polyangiales</taxon>
        <taxon>Labilitrichaceae</taxon>
        <taxon>Labilithrix</taxon>
    </lineage>
</organism>
<protein>
    <submittedName>
        <fullName evidence="1">Uncharacterized protein</fullName>
    </submittedName>
</protein>
<evidence type="ECO:0000313" key="1">
    <source>
        <dbReference type="EMBL" id="AKU98597.1"/>
    </source>
</evidence>
<proteinExistence type="predicted"/>
<dbReference type="EMBL" id="CP012333">
    <property type="protein sequence ID" value="AKU98597.1"/>
    <property type="molecule type" value="Genomic_DNA"/>
</dbReference>
<keyword evidence="2" id="KW-1185">Reference proteome</keyword>
<reference evidence="1 2" key="1">
    <citation type="submission" date="2015-08" db="EMBL/GenBank/DDBJ databases">
        <authorList>
            <person name="Babu N.S."/>
            <person name="Beckwith C.J."/>
            <person name="Beseler K.G."/>
            <person name="Brison A."/>
            <person name="Carone J.V."/>
            <person name="Caskin T.P."/>
            <person name="Diamond M."/>
            <person name="Durham M.E."/>
            <person name="Foxe J.M."/>
            <person name="Go M."/>
            <person name="Henderson B.A."/>
            <person name="Jones I.B."/>
            <person name="McGettigan J.A."/>
            <person name="Micheletti S.J."/>
            <person name="Nasrallah M.E."/>
            <person name="Ortiz D."/>
            <person name="Piller C.R."/>
            <person name="Privatt S.R."/>
            <person name="Schneider S.L."/>
            <person name="Sharp S."/>
            <person name="Smith T.C."/>
            <person name="Stanton J.D."/>
            <person name="Ullery H.E."/>
            <person name="Wilson R.J."/>
            <person name="Serrano M.G."/>
            <person name="Buck G."/>
            <person name="Lee V."/>
            <person name="Wang Y."/>
            <person name="Carvalho R."/>
            <person name="Voegtly L."/>
            <person name="Shi R."/>
            <person name="Duckworth R."/>
            <person name="Johnson A."/>
            <person name="Loviza R."/>
            <person name="Walstead R."/>
            <person name="Shah Z."/>
            <person name="Kiflezghi M."/>
            <person name="Wade K."/>
            <person name="Ball S.L."/>
            <person name="Bradley K.W."/>
            <person name="Asai D.J."/>
            <person name="Bowman C.A."/>
            <person name="Russell D.A."/>
            <person name="Pope W.H."/>
            <person name="Jacobs-Sera D."/>
            <person name="Hendrix R.W."/>
            <person name="Hatfull G.F."/>
        </authorList>
    </citation>
    <scope>NUCLEOTIDE SEQUENCE [LARGE SCALE GENOMIC DNA]</scope>
    <source>
        <strain evidence="1 2">DSM 27648</strain>
    </source>
</reference>
<dbReference type="AlphaFoldDB" id="A0A0K1PYL8"/>
<evidence type="ECO:0000313" key="2">
    <source>
        <dbReference type="Proteomes" id="UP000064967"/>
    </source>
</evidence>
<accession>A0A0K1PYL8</accession>
<gene>
    <name evidence="1" type="ORF">AKJ09_05261</name>
</gene>